<comment type="caution">
    <text evidence="2">The sequence shown here is derived from an EMBL/GenBank/DDBJ whole genome shotgun (WGS) entry which is preliminary data.</text>
</comment>
<keyword evidence="1" id="KW-1133">Transmembrane helix</keyword>
<gene>
    <name evidence="2" type="ORF">P343_08030</name>
</gene>
<sequence length="87" mass="9798">MFDLGKALKMGSAVFLFCFGGFYIMLRLVEHNRYYIYGQWLSHASNAQIDKVLAANGFYEMIFKCSIIMAVVGMVGTLSSLMPANRQ</sequence>
<dbReference type="EMBL" id="AWTC01000006">
    <property type="protein sequence ID" value="EST12222.1"/>
    <property type="molecule type" value="Genomic_DNA"/>
</dbReference>
<protein>
    <submittedName>
        <fullName evidence="2">Uncharacterized protein</fullName>
    </submittedName>
</protein>
<evidence type="ECO:0000256" key="1">
    <source>
        <dbReference type="SAM" id="Phobius"/>
    </source>
</evidence>
<organism evidence="2 3">
    <name type="scientific">Sporolactobacillus laevolacticus DSM 442</name>
    <dbReference type="NCBI Taxonomy" id="1395513"/>
    <lineage>
        <taxon>Bacteria</taxon>
        <taxon>Bacillati</taxon>
        <taxon>Bacillota</taxon>
        <taxon>Bacilli</taxon>
        <taxon>Bacillales</taxon>
        <taxon>Sporolactobacillaceae</taxon>
        <taxon>Sporolactobacillus</taxon>
    </lineage>
</organism>
<dbReference type="RefSeq" id="WP_023509874.1">
    <property type="nucleotide sequence ID" value="NZ_AWTC01000006.1"/>
</dbReference>
<proteinExistence type="predicted"/>
<dbReference type="AlphaFoldDB" id="V6IXX7"/>
<evidence type="ECO:0000313" key="2">
    <source>
        <dbReference type="EMBL" id="EST12222.1"/>
    </source>
</evidence>
<name>V6IXX7_9BACL</name>
<keyword evidence="3" id="KW-1185">Reference proteome</keyword>
<reference evidence="2 3" key="1">
    <citation type="journal article" date="2013" name="Genome Announc.">
        <title>Genome Sequence of Sporolactobacillus laevolacticus DSM442, an Efficient Polymer-Grade D-Lactate Producer from Agricultural Waste Cottonseed as a Nitrogen Source.</title>
        <authorList>
            <person name="Wang H."/>
            <person name="Wang L."/>
            <person name="Ju J."/>
            <person name="Yu B."/>
            <person name="Ma Y."/>
        </authorList>
    </citation>
    <scope>NUCLEOTIDE SEQUENCE [LARGE SCALE GENOMIC DNA]</scope>
    <source>
        <strain evidence="2 3">DSM 442</strain>
    </source>
</reference>
<feature type="transmembrane region" description="Helical" evidence="1">
    <location>
        <begin position="7"/>
        <end position="26"/>
    </location>
</feature>
<evidence type="ECO:0000313" key="3">
    <source>
        <dbReference type="Proteomes" id="UP000018296"/>
    </source>
</evidence>
<keyword evidence="1" id="KW-0812">Transmembrane</keyword>
<dbReference type="Proteomes" id="UP000018296">
    <property type="component" value="Unassembled WGS sequence"/>
</dbReference>
<accession>V6IXX7</accession>
<feature type="transmembrane region" description="Helical" evidence="1">
    <location>
        <begin position="61"/>
        <end position="81"/>
    </location>
</feature>
<keyword evidence="1" id="KW-0472">Membrane</keyword>